<reference evidence="2 3" key="1">
    <citation type="submission" date="2024-04" db="EMBL/GenBank/DDBJ databases">
        <authorList>
            <person name="Fracassetti M."/>
        </authorList>
    </citation>
    <scope>NUCLEOTIDE SEQUENCE [LARGE SCALE GENOMIC DNA]</scope>
</reference>
<feature type="domain" description="PB1-like" evidence="1">
    <location>
        <begin position="6"/>
        <end position="99"/>
    </location>
</feature>
<dbReference type="AlphaFoldDB" id="A0AAV2E1L3"/>
<dbReference type="InterPro" id="IPR058594">
    <property type="entry name" value="PB1-like_dom_pln"/>
</dbReference>
<evidence type="ECO:0000313" key="2">
    <source>
        <dbReference type="EMBL" id="CAL1379682.1"/>
    </source>
</evidence>
<evidence type="ECO:0000259" key="1">
    <source>
        <dbReference type="Pfam" id="PF26130"/>
    </source>
</evidence>
<keyword evidence="3" id="KW-1185">Reference proteome</keyword>
<proteinExistence type="predicted"/>
<dbReference type="Proteomes" id="UP001497516">
    <property type="component" value="Chromosome 3"/>
</dbReference>
<dbReference type="Pfam" id="PF26130">
    <property type="entry name" value="PB1-like"/>
    <property type="match status" value="1"/>
</dbReference>
<evidence type="ECO:0000313" key="3">
    <source>
        <dbReference type="Proteomes" id="UP001497516"/>
    </source>
</evidence>
<sequence>MVYIHEEDICYFGGEVIYLDWIDPDCLSLFELDGYLVDICYMGSMRVMEKYRTAYGWAYFWRLPGERLNEGLHKLTSDNAILDMAAKIVQETKFVEVYLINKEELRKAILEADEGAPSSNQPAAYMEAEHQYEMGNEHHEMGTEYGQETNDVRVEGDLEPASYENYEVSEKDMEVQNSDVENANGAIYIDSSFDVNINDEFYDSDNSGSVHSDEEECVPTRARYPQFNPEKEMSDPQLCLHQIFWDFNTFKDAVKNYSINSKQPLKFKHSDSHRV</sequence>
<accession>A0AAV2E1L3</accession>
<dbReference type="EMBL" id="OZ034816">
    <property type="protein sequence ID" value="CAL1379682.1"/>
    <property type="molecule type" value="Genomic_DNA"/>
</dbReference>
<organism evidence="2 3">
    <name type="scientific">Linum trigynum</name>
    <dbReference type="NCBI Taxonomy" id="586398"/>
    <lineage>
        <taxon>Eukaryota</taxon>
        <taxon>Viridiplantae</taxon>
        <taxon>Streptophyta</taxon>
        <taxon>Embryophyta</taxon>
        <taxon>Tracheophyta</taxon>
        <taxon>Spermatophyta</taxon>
        <taxon>Magnoliopsida</taxon>
        <taxon>eudicotyledons</taxon>
        <taxon>Gunneridae</taxon>
        <taxon>Pentapetalae</taxon>
        <taxon>rosids</taxon>
        <taxon>fabids</taxon>
        <taxon>Malpighiales</taxon>
        <taxon>Linaceae</taxon>
        <taxon>Linum</taxon>
    </lineage>
</organism>
<name>A0AAV2E1L3_9ROSI</name>
<protein>
    <recommendedName>
        <fullName evidence="1">PB1-like domain-containing protein</fullName>
    </recommendedName>
</protein>
<gene>
    <name evidence="2" type="ORF">LTRI10_LOCUS21186</name>
</gene>